<keyword evidence="1" id="KW-0732">Signal</keyword>
<protein>
    <submittedName>
        <fullName evidence="2">Uncharacterized protein</fullName>
    </submittedName>
</protein>
<dbReference type="Proteomes" id="UP000826195">
    <property type="component" value="Unassembled WGS sequence"/>
</dbReference>
<name>A0AAV7IC88_COTGL</name>
<organism evidence="2 3">
    <name type="scientific">Cotesia glomerata</name>
    <name type="common">Lepidopteran parasitic wasp</name>
    <name type="synonym">Apanteles glomeratus</name>
    <dbReference type="NCBI Taxonomy" id="32391"/>
    <lineage>
        <taxon>Eukaryota</taxon>
        <taxon>Metazoa</taxon>
        <taxon>Ecdysozoa</taxon>
        <taxon>Arthropoda</taxon>
        <taxon>Hexapoda</taxon>
        <taxon>Insecta</taxon>
        <taxon>Pterygota</taxon>
        <taxon>Neoptera</taxon>
        <taxon>Endopterygota</taxon>
        <taxon>Hymenoptera</taxon>
        <taxon>Apocrita</taxon>
        <taxon>Ichneumonoidea</taxon>
        <taxon>Braconidae</taxon>
        <taxon>Microgastrinae</taxon>
        <taxon>Cotesia</taxon>
    </lineage>
</organism>
<evidence type="ECO:0000313" key="3">
    <source>
        <dbReference type="Proteomes" id="UP000826195"/>
    </source>
</evidence>
<gene>
    <name evidence="2" type="ORF">KQX54_002554</name>
</gene>
<reference evidence="2 3" key="1">
    <citation type="journal article" date="2021" name="J. Hered.">
        <title>A chromosome-level genome assembly of the parasitoid wasp, Cotesia glomerata (Hymenoptera: Braconidae).</title>
        <authorList>
            <person name="Pinto B.J."/>
            <person name="Weis J.J."/>
            <person name="Gamble T."/>
            <person name="Ode P.J."/>
            <person name="Paul R."/>
            <person name="Zaspel J.M."/>
        </authorList>
    </citation>
    <scope>NUCLEOTIDE SEQUENCE [LARGE SCALE GENOMIC DNA]</scope>
    <source>
        <strain evidence="2">CgM1</strain>
    </source>
</reference>
<dbReference type="EMBL" id="JAHXZJ010001864">
    <property type="protein sequence ID" value="KAH0548811.1"/>
    <property type="molecule type" value="Genomic_DNA"/>
</dbReference>
<sequence length="85" mass="9393">MAKLLVFFLLIATAVAVLSAPTTDENPAQSEKPHKQNSHFSKCEKIFTRDPSGSVPEDVYNCSHECLIYKKYSGGYSENGSCRCC</sequence>
<proteinExistence type="predicted"/>
<accession>A0AAV7IC88</accession>
<keyword evidence="3" id="KW-1185">Reference proteome</keyword>
<feature type="chain" id="PRO_5043485020" evidence="1">
    <location>
        <begin position="20"/>
        <end position="85"/>
    </location>
</feature>
<evidence type="ECO:0000256" key="1">
    <source>
        <dbReference type="SAM" id="SignalP"/>
    </source>
</evidence>
<evidence type="ECO:0000313" key="2">
    <source>
        <dbReference type="EMBL" id="KAH0548811.1"/>
    </source>
</evidence>
<dbReference type="AlphaFoldDB" id="A0AAV7IC88"/>
<comment type="caution">
    <text evidence="2">The sequence shown here is derived from an EMBL/GenBank/DDBJ whole genome shotgun (WGS) entry which is preliminary data.</text>
</comment>
<feature type="signal peptide" evidence="1">
    <location>
        <begin position="1"/>
        <end position="19"/>
    </location>
</feature>